<dbReference type="KEGG" id="sla:SERLADRAFT_459403"/>
<sequence>MCGVNLSFDAGYPYSRNMSCIMRYNATINGIQIRRTYCEYGPQVDRLGSGNLCGREQSMEGTWCISANLASLHTSARPFPGTRRTERSARE</sequence>
<dbReference type="AlphaFoldDB" id="F8NJW2"/>
<gene>
    <name evidence="1" type="ORF">SERLADRAFT_459403</name>
</gene>
<reference evidence="1" key="1">
    <citation type="submission" date="2011-04" db="EMBL/GenBank/DDBJ databases">
        <title>Evolution of plant cell wall degrading machinery underlies the functional diversity of forest fungi.</title>
        <authorList>
            <consortium name="US DOE Joint Genome Institute (JGI-PGF)"/>
            <person name="Eastwood D.C."/>
            <person name="Floudas D."/>
            <person name="Binder M."/>
            <person name="Majcherczyk A."/>
            <person name="Schneider P."/>
            <person name="Aerts A."/>
            <person name="Asiegbu F.O."/>
            <person name="Baker S.E."/>
            <person name="Barry K."/>
            <person name="Bendiksby M."/>
            <person name="Blumentritt M."/>
            <person name="Coutinho P.M."/>
            <person name="Cullen D."/>
            <person name="Cullen D."/>
            <person name="Gathman A."/>
            <person name="Goodell B."/>
            <person name="Henrissat B."/>
            <person name="Ihrmark K."/>
            <person name="Kauserud H."/>
            <person name="Kohler A."/>
            <person name="LaButti K."/>
            <person name="Lapidus A."/>
            <person name="Lavin J.L."/>
            <person name="Lee Y.-H."/>
            <person name="Lindquist E."/>
            <person name="Lilly W."/>
            <person name="Lucas S."/>
            <person name="Morin E."/>
            <person name="Murat C."/>
            <person name="Oguiza J.A."/>
            <person name="Park J."/>
            <person name="Pisabarro A.G."/>
            <person name="Riley R."/>
            <person name="Rosling A."/>
            <person name="Salamov A."/>
            <person name="Schmidt O."/>
            <person name="Schmutz J."/>
            <person name="Skrede I."/>
            <person name="Stenlid J."/>
            <person name="Wiebenga A."/>
            <person name="Xie X."/>
            <person name="Kues U."/>
            <person name="Hibbett D.S."/>
            <person name="Hoffmeister D."/>
            <person name="Hogberg N."/>
            <person name="Martin F."/>
            <person name="Grigoriev I.V."/>
            <person name="Watkinson S.C."/>
        </authorList>
    </citation>
    <scope>NUCLEOTIDE SEQUENCE</scope>
    <source>
        <strain evidence="1">S7.9</strain>
    </source>
</reference>
<dbReference type="HOGENOM" id="CLU_2428409_0_0_1"/>
<dbReference type="Proteomes" id="UP000008064">
    <property type="component" value="Unassembled WGS sequence"/>
</dbReference>
<dbReference type="EMBL" id="GL945430">
    <property type="protein sequence ID" value="EGO28698.1"/>
    <property type="molecule type" value="Genomic_DNA"/>
</dbReference>
<protein>
    <submittedName>
        <fullName evidence="1">Uncharacterized protein</fullName>
    </submittedName>
</protein>
<dbReference type="RefSeq" id="XP_007314897.1">
    <property type="nucleotide sequence ID" value="XM_007314835.1"/>
</dbReference>
<organism>
    <name type="scientific">Serpula lacrymans var. lacrymans (strain S7.9)</name>
    <name type="common">Dry rot fungus</name>
    <dbReference type="NCBI Taxonomy" id="578457"/>
    <lineage>
        <taxon>Eukaryota</taxon>
        <taxon>Fungi</taxon>
        <taxon>Dikarya</taxon>
        <taxon>Basidiomycota</taxon>
        <taxon>Agaricomycotina</taxon>
        <taxon>Agaricomycetes</taxon>
        <taxon>Agaricomycetidae</taxon>
        <taxon>Boletales</taxon>
        <taxon>Coniophorineae</taxon>
        <taxon>Serpulaceae</taxon>
        <taxon>Serpula</taxon>
    </lineage>
</organism>
<evidence type="ECO:0000313" key="1">
    <source>
        <dbReference type="EMBL" id="EGO28698.1"/>
    </source>
</evidence>
<proteinExistence type="predicted"/>
<accession>F8NJW2</accession>
<name>F8NJW2_SERL9</name>
<dbReference type="GeneID" id="18817886"/>